<protein>
    <submittedName>
        <fullName evidence="1">Uncharacterized protein</fullName>
    </submittedName>
</protein>
<dbReference type="EMBL" id="CP010978">
    <property type="protein sequence ID" value="AJQ26480.1"/>
    <property type="molecule type" value="Genomic_DNA"/>
</dbReference>
<dbReference type="KEGG" id="pft:JBW_01128"/>
<gene>
    <name evidence="1" type="ORF">JBW_01128</name>
</gene>
<sequence length="86" mass="9406">MGTRGLRPSFVELTISGIASAGLNIRSTNNNRSLIVSNRVAFLTKEAYRISGEGCYWLKAALSNQQDLNHLLDAILTIELICPSNL</sequence>
<accession>I8TVF6</accession>
<evidence type="ECO:0000313" key="2">
    <source>
        <dbReference type="Proteomes" id="UP000005361"/>
    </source>
</evidence>
<evidence type="ECO:0000313" key="1">
    <source>
        <dbReference type="EMBL" id="AJQ26480.1"/>
    </source>
</evidence>
<dbReference type="HOGENOM" id="CLU_2495103_0_0_9"/>
<name>I8TVF6_9FIRM</name>
<organism evidence="1 2">
    <name type="scientific">Pelosinus fermentans JBW45</name>
    <dbReference type="NCBI Taxonomy" id="1192197"/>
    <lineage>
        <taxon>Bacteria</taxon>
        <taxon>Bacillati</taxon>
        <taxon>Bacillota</taxon>
        <taxon>Negativicutes</taxon>
        <taxon>Selenomonadales</taxon>
        <taxon>Sporomusaceae</taxon>
        <taxon>Pelosinus</taxon>
    </lineage>
</organism>
<dbReference type="Proteomes" id="UP000005361">
    <property type="component" value="Chromosome"/>
</dbReference>
<reference evidence="1 2" key="1">
    <citation type="journal article" date="2015" name="Genome Announc.">
        <title>Complete Genome Sequence of Pelosinus fermentans JBW45, a Member of a Remarkably Competitive Group of Negativicutes in the Firmicutes Phylum.</title>
        <authorList>
            <person name="De Leon K.B."/>
            <person name="Utturkar S.M."/>
            <person name="Camilleri L.B."/>
            <person name="Elias D.A."/>
            <person name="Arkin A.P."/>
            <person name="Fields M.W."/>
            <person name="Brown S.D."/>
            <person name="Wall J.D."/>
        </authorList>
    </citation>
    <scope>NUCLEOTIDE SEQUENCE [LARGE SCALE GENOMIC DNA]</scope>
    <source>
        <strain evidence="1 2">JBW45</strain>
    </source>
</reference>
<proteinExistence type="predicted"/>
<reference evidence="2" key="2">
    <citation type="submission" date="2015-02" db="EMBL/GenBank/DDBJ databases">
        <title>Complete Genome Sequence of Pelosinus fermentans JBW45.</title>
        <authorList>
            <person name="De Leon K.B."/>
            <person name="Utturkar S.M."/>
            <person name="Camilleri L.B."/>
            <person name="Arkin A.P."/>
            <person name="Fields M.W."/>
            <person name="Brown S.D."/>
            <person name="Wall J.D."/>
        </authorList>
    </citation>
    <scope>NUCLEOTIDE SEQUENCE [LARGE SCALE GENOMIC DNA]</scope>
    <source>
        <strain evidence="2">JBW45</strain>
    </source>
</reference>
<dbReference type="AlphaFoldDB" id="I8TVF6"/>